<keyword evidence="3" id="KW-1185">Reference proteome</keyword>
<gene>
    <name evidence="2" type="ORF">C2845_PM07G10950</name>
</gene>
<dbReference type="EMBL" id="PQIB02000004">
    <property type="protein sequence ID" value="RLN23758.1"/>
    <property type="molecule type" value="Genomic_DNA"/>
</dbReference>
<reference evidence="3" key="1">
    <citation type="journal article" date="2019" name="Nat. Commun.">
        <title>The genome of broomcorn millet.</title>
        <authorList>
            <person name="Zou C."/>
            <person name="Miki D."/>
            <person name="Li D."/>
            <person name="Tang Q."/>
            <person name="Xiao L."/>
            <person name="Rajput S."/>
            <person name="Deng P."/>
            <person name="Jia W."/>
            <person name="Huang R."/>
            <person name="Zhang M."/>
            <person name="Sun Y."/>
            <person name="Hu J."/>
            <person name="Fu X."/>
            <person name="Schnable P.S."/>
            <person name="Li F."/>
            <person name="Zhang H."/>
            <person name="Feng B."/>
            <person name="Zhu X."/>
            <person name="Liu R."/>
            <person name="Schnable J.C."/>
            <person name="Zhu J.-K."/>
            <person name="Zhang H."/>
        </authorList>
    </citation>
    <scope>NUCLEOTIDE SEQUENCE [LARGE SCALE GENOMIC DNA]</scope>
</reference>
<name>A0A3L6SMB5_PANMI</name>
<evidence type="ECO:0000256" key="1">
    <source>
        <dbReference type="SAM" id="MobiDB-lite"/>
    </source>
</evidence>
<dbReference type="AlphaFoldDB" id="A0A3L6SMB5"/>
<dbReference type="Proteomes" id="UP000275267">
    <property type="component" value="Unassembled WGS sequence"/>
</dbReference>
<comment type="caution">
    <text evidence="2">The sequence shown here is derived from an EMBL/GenBank/DDBJ whole genome shotgun (WGS) entry which is preliminary data.</text>
</comment>
<protein>
    <submittedName>
        <fullName evidence="2">Uncharacterized protein</fullName>
    </submittedName>
</protein>
<feature type="region of interest" description="Disordered" evidence="1">
    <location>
        <begin position="1"/>
        <end position="45"/>
    </location>
</feature>
<evidence type="ECO:0000313" key="3">
    <source>
        <dbReference type="Proteomes" id="UP000275267"/>
    </source>
</evidence>
<accession>A0A3L6SMB5</accession>
<feature type="compositionally biased region" description="Basic and acidic residues" evidence="1">
    <location>
        <begin position="1"/>
        <end position="15"/>
    </location>
</feature>
<proteinExistence type="predicted"/>
<organism evidence="2 3">
    <name type="scientific">Panicum miliaceum</name>
    <name type="common">Proso millet</name>
    <name type="synonym">Broomcorn millet</name>
    <dbReference type="NCBI Taxonomy" id="4540"/>
    <lineage>
        <taxon>Eukaryota</taxon>
        <taxon>Viridiplantae</taxon>
        <taxon>Streptophyta</taxon>
        <taxon>Embryophyta</taxon>
        <taxon>Tracheophyta</taxon>
        <taxon>Spermatophyta</taxon>
        <taxon>Magnoliopsida</taxon>
        <taxon>Liliopsida</taxon>
        <taxon>Poales</taxon>
        <taxon>Poaceae</taxon>
        <taxon>PACMAD clade</taxon>
        <taxon>Panicoideae</taxon>
        <taxon>Panicodae</taxon>
        <taxon>Paniceae</taxon>
        <taxon>Panicinae</taxon>
        <taxon>Panicum</taxon>
        <taxon>Panicum sect. Panicum</taxon>
    </lineage>
</organism>
<evidence type="ECO:0000313" key="2">
    <source>
        <dbReference type="EMBL" id="RLN23758.1"/>
    </source>
</evidence>
<sequence>MGSDRGARGRGERQGWIEGARRRRRPWTAAAATSLSRAGVPTPLYPIDAEDKAARPVREFKGAAAAAAAGKRADGKVDGRHGGTSGASRELKGWAAAAMVWNPVVVPENCVGEETGEPPNARLVESPCFGYRVEIISCMRHHFLLFSSLFPR</sequence>